<comment type="caution">
    <text evidence="1">The sequence shown here is derived from an EMBL/GenBank/DDBJ whole genome shotgun (WGS) entry which is preliminary data.</text>
</comment>
<dbReference type="Proteomes" id="UP000238312">
    <property type="component" value="Unassembled WGS sequence"/>
</dbReference>
<sequence length="32" mass="3658">MLIMAVKQMPVRINRGCARPDRQSALARPLQH</sequence>
<keyword evidence="2" id="KW-1185">Reference proteome</keyword>
<organism evidence="1 2">
    <name type="scientific">Nonomuraea fuscirosea</name>
    <dbReference type="NCBI Taxonomy" id="1291556"/>
    <lineage>
        <taxon>Bacteria</taxon>
        <taxon>Bacillati</taxon>
        <taxon>Actinomycetota</taxon>
        <taxon>Actinomycetes</taxon>
        <taxon>Streptosporangiales</taxon>
        <taxon>Streptosporangiaceae</taxon>
        <taxon>Nonomuraea</taxon>
    </lineage>
</organism>
<proteinExistence type="predicted"/>
<evidence type="ECO:0000313" key="2">
    <source>
        <dbReference type="Proteomes" id="UP000238312"/>
    </source>
</evidence>
<reference evidence="1 2" key="1">
    <citation type="submission" date="2018-03" db="EMBL/GenBank/DDBJ databases">
        <title>Genomic Encyclopedia of Type Strains, Phase III (KMG-III): the genomes of soil and plant-associated and newly described type strains.</title>
        <authorList>
            <person name="Whitman W."/>
        </authorList>
    </citation>
    <scope>NUCLEOTIDE SEQUENCE [LARGE SCALE GENOMIC DNA]</scope>
    <source>
        <strain evidence="1 2">CGMCC 4.7104</strain>
    </source>
</reference>
<accession>A0A2T0M502</accession>
<gene>
    <name evidence="1" type="ORF">B0I32_13215</name>
</gene>
<evidence type="ECO:0000313" key="1">
    <source>
        <dbReference type="EMBL" id="PRX52265.1"/>
    </source>
</evidence>
<dbReference type="EMBL" id="PVNG01000032">
    <property type="protein sequence ID" value="PRX52265.1"/>
    <property type="molecule type" value="Genomic_DNA"/>
</dbReference>
<dbReference type="AlphaFoldDB" id="A0A2T0M502"/>
<protein>
    <submittedName>
        <fullName evidence="1">Uncharacterized protein</fullName>
    </submittedName>
</protein>
<name>A0A2T0M502_9ACTN</name>